<accession>A0ACC7LXV3</accession>
<comment type="caution">
    <text evidence="1">The sequence shown here is derived from an EMBL/GenBank/DDBJ whole genome shotgun (WGS) entry which is preliminary data.</text>
</comment>
<organism evidence="1 2">
    <name type="scientific">Pseudomonas caricapapayae</name>
    <dbReference type="NCBI Taxonomy" id="46678"/>
    <lineage>
        <taxon>Bacteria</taxon>
        <taxon>Pseudomonadati</taxon>
        <taxon>Pseudomonadota</taxon>
        <taxon>Gammaproteobacteria</taxon>
        <taxon>Pseudomonadales</taxon>
        <taxon>Pseudomonadaceae</taxon>
        <taxon>Pseudomonas</taxon>
    </lineage>
</organism>
<protein>
    <submittedName>
        <fullName evidence="1">Uncharacterized protein</fullName>
    </submittedName>
</protein>
<reference evidence="1" key="1">
    <citation type="submission" date="2024-10" db="EMBL/GenBank/DDBJ databases">
        <title>Aeromonas and Pseudomonas from the Cagarras Archipelago, Rio de Janeiro, Brazil.</title>
        <authorList>
            <person name="Canellas A.L.B."/>
            <person name="Laport M.S."/>
        </authorList>
    </citation>
    <scope>NUCLEOTIDE SEQUENCE</scope>
    <source>
        <strain evidence="1">ACP-7</strain>
    </source>
</reference>
<keyword evidence="2" id="KW-1185">Reference proteome</keyword>
<gene>
    <name evidence="1" type="ORF">ACIKP7_14630</name>
</gene>
<evidence type="ECO:0000313" key="2">
    <source>
        <dbReference type="Proteomes" id="UP001615411"/>
    </source>
</evidence>
<dbReference type="Proteomes" id="UP001615411">
    <property type="component" value="Unassembled WGS sequence"/>
</dbReference>
<name>A0ACC7LXV3_9PSED</name>
<proteinExistence type="predicted"/>
<evidence type="ECO:0000313" key="1">
    <source>
        <dbReference type="EMBL" id="MFJ1339359.1"/>
    </source>
</evidence>
<dbReference type="EMBL" id="JBIUGF010000042">
    <property type="protein sequence ID" value="MFJ1339359.1"/>
    <property type="molecule type" value="Genomic_DNA"/>
</dbReference>
<sequence length="92" mass="10122">MKKLVPDPPPYQIITTPYFRIHSDLTSFDSLAYASELLRGISETTDEYCRARALEPGQGMLVNVLHSAECARALVEHALTQLESGNDQGAMA</sequence>